<keyword evidence="6" id="KW-0693">Viral RNA replication</keyword>
<feature type="binding site" evidence="9">
    <location>
        <position position="250"/>
    </location>
    <ligand>
        <name>Mg(2+)</name>
        <dbReference type="ChEBI" id="CHEBI:18420"/>
        <label>2</label>
    </ligand>
</feature>
<dbReference type="RefSeq" id="YP_010084020.1">
    <property type="nucleotide sequence ID" value="NC_055056.1"/>
</dbReference>
<feature type="binding site" evidence="9">
    <location>
        <position position="334"/>
    </location>
    <ligand>
        <name>Mg(2+)</name>
        <dbReference type="ChEBI" id="CHEBI:18420"/>
        <label>2</label>
    </ligand>
</feature>
<organism evidence="12 13">
    <name type="scientific">ssRNA phage LeviOr01</name>
    <dbReference type="NCBI Taxonomy" id="2848094"/>
    <lineage>
        <taxon>Viruses</taxon>
        <taxon>Riboviria</taxon>
        <taxon>Orthornavirae</taxon>
        <taxon>Lenarviricota</taxon>
        <taxon>Leviviricetes</taxon>
        <taxon>Norzivirales</taxon>
        <taxon>Fiersviridae</taxon>
        <taxon>Pepevirus</taxon>
        <taxon>Pepevirus sp. 'spumicola'</taxon>
    </lineage>
</organism>
<evidence type="ECO:0000256" key="10">
    <source>
        <dbReference type="SAM" id="MobiDB-lite"/>
    </source>
</evidence>
<dbReference type="GO" id="GO:0003968">
    <property type="term" value="F:RNA-directed RNA polymerase activity"/>
    <property type="evidence" value="ECO:0007669"/>
    <property type="project" value="UniProtKB-KW"/>
</dbReference>
<dbReference type="InterPro" id="IPR005093">
    <property type="entry name" value="RNArep_beta"/>
</dbReference>
<keyword evidence="2" id="KW-0696">RNA-directed RNA polymerase</keyword>
<evidence type="ECO:0000256" key="5">
    <source>
        <dbReference type="ARBA" id="ARBA00022741"/>
    </source>
</evidence>
<evidence type="ECO:0000256" key="1">
    <source>
        <dbReference type="ARBA" id="ARBA00012494"/>
    </source>
</evidence>
<gene>
    <name evidence="12" type="primary">rep</name>
    <name evidence="12" type="ORF">LEVIOR01_4</name>
</gene>
<dbReference type="Pfam" id="PF03431">
    <property type="entry name" value="RNA_replicase_B"/>
    <property type="match status" value="1"/>
</dbReference>
<accession>A0A1U6U244</accession>
<comment type="cofactor">
    <cofactor evidence="9">
        <name>Mg(2+)</name>
        <dbReference type="ChEBI" id="CHEBI:18420"/>
    </cofactor>
    <text evidence="9">Binds 2 Mg(2+) per subunit.</text>
</comment>
<feature type="binding site" evidence="9">
    <location>
        <position position="333"/>
    </location>
    <ligand>
        <name>Mg(2+)</name>
        <dbReference type="ChEBI" id="CHEBI:18420"/>
        <label>2</label>
    </ligand>
</feature>
<dbReference type="InterPro" id="IPR043502">
    <property type="entry name" value="DNA/RNA_pol_sf"/>
</dbReference>
<dbReference type="KEGG" id="vg:65073049"/>
<dbReference type="EMBL" id="LT821717">
    <property type="protein sequence ID" value="SLL96484.1"/>
    <property type="molecule type" value="Genomic_DNA"/>
</dbReference>
<keyword evidence="3" id="KW-0808">Transferase</keyword>
<dbReference type="GeneID" id="65073049"/>
<keyword evidence="5" id="KW-0547">Nucleotide-binding</keyword>
<comment type="catalytic activity">
    <reaction evidence="8">
        <text>RNA(n) + a ribonucleoside 5'-triphosphate = RNA(n+1) + diphosphate</text>
        <dbReference type="Rhea" id="RHEA:21248"/>
        <dbReference type="Rhea" id="RHEA-COMP:14527"/>
        <dbReference type="Rhea" id="RHEA-COMP:17342"/>
        <dbReference type="ChEBI" id="CHEBI:33019"/>
        <dbReference type="ChEBI" id="CHEBI:61557"/>
        <dbReference type="ChEBI" id="CHEBI:140395"/>
        <dbReference type="EC" id="2.7.7.48"/>
    </reaction>
</comment>
<dbReference type="GO" id="GO:0039694">
    <property type="term" value="P:viral RNA genome replication"/>
    <property type="evidence" value="ECO:0007669"/>
    <property type="project" value="InterPro"/>
</dbReference>
<feature type="region of interest" description="Disordered" evidence="10">
    <location>
        <begin position="524"/>
        <end position="544"/>
    </location>
</feature>
<dbReference type="Proteomes" id="UP000189773">
    <property type="component" value="Segment"/>
</dbReference>
<dbReference type="GO" id="GO:0046872">
    <property type="term" value="F:metal ion binding"/>
    <property type="evidence" value="ECO:0007669"/>
    <property type="project" value="UniProtKB-KW"/>
</dbReference>
<evidence type="ECO:0000313" key="12">
    <source>
        <dbReference type="EMBL" id="SLL96484.1"/>
    </source>
</evidence>
<keyword evidence="9" id="KW-0479">Metal-binding</keyword>
<keyword evidence="9" id="KW-0460">Magnesium</keyword>
<reference evidence="13" key="1">
    <citation type="submission" date="2016-12" db="EMBL/GenBank/DDBJ databases">
        <authorList>
            <person name="Song W.-J."/>
            <person name="Kurnit D.M."/>
        </authorList>
    </citation>
    <scope>NUCLEOTIDE SEQUENCE [LARGE SCALE GENOMIC DNA]</scope>
</reference>
<dbReference type="SUPFAM" id="SSF56672">
    <property type="entry name" value="DNA/RNA polymerases"/>
    <property type="match status" value="1"/>
</dbReference>
<evidence type="ECO:0000256" key="7">
    <source>
        <dbReference type="ARBA" id="ARBA00030248"/>
    </source>
</evidence>
<evidence type="ECO:0000256" key="2">
    <source>
        <dbReference type="ARBA" id="ARBA00022484"/>
    </source>
</evidence>
<evidence type="ECO:0000259" key="11">
    <source>
        <dbReference type="PROSITE" id="PS50522"/>
    </source>
</evidence>
<evidence type="ECO:0000256" key="8">
    <source>
        <dbReference type="ARBA" id="ARBA00048744"/>
    </source>
</evidence>
<evidence type="ECO:0000256" key="4">
    <source>
        <dbReference type="ARBA" id="ARBA00022695"/>
    </source>
</evidence>
<evidence type="ECO:0000256" key="6">
    <source>
        <dbReference type="ARBA" id="ARBA00022953"/>
    </source>
</evidence>
<protein>
    <recommendedName>
        <fullName evidence="1">RNA-directed RNA polymerase</fullName>
        <ecNumber evidence="1">2.7.7.48</ecNumber>
    </recommendedName>
    <alternativeName>
        <fullName evidence="7">RNA replicase beta chain</fullName>
    </alternativeName>
</protein>
<sequence length="544" mass="61914">MHTLTAQVTSALLQDLGLESLPKEFPDRDSEFPARYLAYNFVRKLEPFSRKTDVPVAVLRNSLTTFMEAEYRCRVVNHHGRMYSALREEDRSYFTEAFRLAKIWINQTMSGYWPRWENARYTGGASRNCSRDRSLPALKWSGYAERSNLSTTRPALAVVNDYIKPEFSPSDWRERDVDIVDDSRFDFVAKTAKAVRFMAMEPEYNMLAQKCVGDCIRAALNAQGINLDDQRPNQELAYLGSIFRTRATLDQSSASDCIALFLLRLLPERVRDWVLACRTPATSVAGSRLVLEKVATMGNGFIFELQSLIFAAFAHACTQLSGGRECDIAVYGDDIIVSTPVARPLMDTLEYYGLIPNMEKSYWDEDEPFRESCGKHWFAGRDVTPFYVKEPLGPLRTLFRAYNGLKEWTMRTGIPLNRTLATILAAIPKKDRVIVPPSFSIDCGLHTPVSGCTFPKRVIRHGDIRYSFKCLVDTSEDVTARLDDEVKLRYWLFEPPAELLPRHLYPASPLAGYPREEKRYVRGLSGESRPEVWARREAGPGDAP</sequence>
<evidence type="ECO:0000313" key="13">
    <source>
        <dbReference type="Proteomes" id="UP000189773"/>
    </source>
</evidence>
<evidence type="ECO:0000256" key="3">
    <source>
        <dbReference type="ARBA" id="ARBA00022679"/>
    </source>
</evidence>
<dbReference type="CDD" id="cd23176">
    <property type="entry name" value="ps-ssRNAv_Leviviridae_RdRp"/>
    <property type="match status" value="1"/>
</dbReference>
<evidence type="ECO:0000256" key="9">
    <source>
        <dbReference type="PIRSR" id="PIRSR605093-1"/>
    </source>
</evidence>
<feature type="domain" description="RdRp catalytic" evidence="11">
    <location>
        <begin position="235"/>
        <end position="365"/>
    </location>
</feature>
<keyword evidence="4" id="KW-0548">Nucleotidyltransferase</keyword>
<dbReference type="EC" id="2.7.7.48" evidence="1"/>
<dbReference type="PROSITE" id="PS50522">
    <property type="entry name" value="RDRP_PHAGE"/>
    <property type="match status" value="1"/>
</dbReference>
<feature type="compositionally biased region" description="Basic and acidic residues" evidence="10">
    <location>
        <begin position="528"/>
        <end position="544"/>
    </location>
</feature>
<proteinExistence type="predicted"/>
<dbReference type="InterPro" id="IPR007096">
    <property type="entry name" value="RNA-dir_Rpol_cat_phage"/>
</dbReference>
<name>A0A1U6U244_9VIRU</name>
<dbReference type="GO" id="GO:0000166">
    <property type="term" value="F:nucleotide binding"/>
    <property type="evidence" value="ECO:0007669"/>
    <property type="project" value="UniProtKB-KW"/>
</dbReference>